<dbReference type="EMBL" id="UXUI01007341">
    <property type="protein sequence ID" value="VDD87092.1"/>
    <property type="molecule type" value="Genomic_DNA"/>
</dbReference>
<dbReference type="AlphaFoldDB" id="A0A0N4UY81"/>
<reference evidence="3" key="1">
    <citation type="submission" date="2016-04" db="UniProtKB">
        <authorList>
            <consortium name="WormBaseParasite"/>
        </authorList>
    </citation>
    <scope>IDENTIFICATION</scope>
</reference>
<reference evidence="1 2" key="2">
    <citation type="submission" date="2018-10" db="EMBL/GenBank/DDBJ databases">
        <authorList>
            <consortium name="Pathogen Informatics"/>
        </authorList>
    </citation>
    <scope>NUCLEOTIDE SEQUENCE [LARGE SCALE GENOMIC DNA]</scope>
</reference>
<evidence type="ECO:0000313" key="2">
    <source>
        <dbReference type="Proteomes" id="UP000274131"/>
    </source>
</evidence>
<accession>A0A0N4UY81</accession>
<evidence type="ECO:0000313" key="1">
    <source>
        <dbReference type="EMBL" id="VDD87092.1"/>
    </source>
</evidence>
<proteinExistence type="predicted"/>
<organism evidence="3">
    <name type="scientific">Enterobius vermicularis</name>
    <name type="common">Human pinworm</name>
    <dbReference type="NCBI Taxonomy" id="51028"/>
    <lineage>
        <taxon>Eukaryota</taxon>
        <taxon>Metazoa</taxon>
        <taxon>Ecdysozoa</taxon>
        <taxon>Nematoda</taxon>
        <taxon>Chromadorea</taxon>
        <taxon>Rhabditida</taxon>
        <taxon>Spirurina</taxon>
        <taxon>Oxyuridomorpha</taxon>
        <taxon>Oxyuroidea</taxon>
        <taxon>Oxyuridae</taxon>
        <taxon>Enterobius</taxon>
    </lineage>
</organism>
<evidence type="ECO:0000313" key="3">
    <source>
        <dbReference type="WBParaSite" id="EVEC_0000252701-mRNA-1"/>
    </source>
</evidence>
<name>A0A0N4UY81_ENTVE</name>
<dbReference type="WBParaSite" id="EVEC_0000252701-mRNA-1">
    <property type="protein sequence ID" value="EVEC_0000252701-mRNA-1"/>
    <property type="gene ID" value="EVEC_0000252701"/>
</dbReference>
<keyword evidence="2" id="KW-1185">Reference proteome</keyword>
<dbReference type="Proteomes" id="UP000274131">
    <property type="component" value="Unassembled WGS sequence"/>
</dbReference>
<protein>
    <submittedName>
        <fullName evidence="3">PAP-associated domain-containing protein</fullName>
    </submittedName>
</protein>
<gene>
    <name evidence="1" type="ORF">EVEC_LOCUS2235</name>
</gene>
<sequence>MFASIYAVFVTPYHGHPRFKIIADQFSSTNNKMCGVQNGIIYIAFYFILRGYERPEAPSEILHILSEYIYFITITFEQDVKIFLFFRMKLPKNSMMIAKTCVKPKNAHTSTSGEDIFDSVSILFEYMRNGNRKKLIQLIRPLDGKFCDTLRKLKSKLVEDSLRIMSLTGSQDVNVAVCDASSSEISEQTNEEILFNPNIITIEVAGKNYRLIRNAPECSAIKLALSPLVGCPLLASFDLSPERILPVVENFQ</sequence>